<keyword evidence="2" id="KW-0479">Metal-binding</keyword>
<accession>A0AAV0BVT1</accession>
<feature type="region of interest" description="Disordered" evidence="3">
    <location>
        <begin position="378"/>
        <end position="400"/>
    </location>
</feature>
<feature type="region of interest" description="Disordered" evidence="3">
    <location>
        <begin position="147"/>
        <end position="174"/>
    </location>
</feature>
<dbReference type="InterPro" id="IPR052115">
    <property type="entry name" value="NEXT_complex_subunit_ZCCHC8"/>
</dbReference>
<feature type="compositionally biased region" description="Polar residues" evidence="3">
    <location>
        <begin position="147"/>
        <end position="158"/>
    </location>
</feature>
<dbReference type="SMART" id="SM00343">
    <property type="entry name" value="ZnF_C2HC"/>
    <property type="match status" value="1"/>
</dbReference>
<name>A0AAV0BVT1_PHAPC</name>
<dbReference type="AlphaFoldDB" id="A0AAV0BVT1"/>
<dbReference type="Gene3D" id="4.10.60.10">
    <property type="entry name" value="Zinc finger, CCHC-type"/>
    <property type="match status" value="1"/>
</dbReference>
<dbReference type="Proteomes" id="UP001153365">
    <property type="component" value="Unassembled WGS sequence"/>
</dbReference>
<dbReference type="SUPFAM" id="SSF57756">
    <property type="entry name" value="Retrovirus zinc finger-like domains"/>
    <property type="match status" value="1"/>
</dbReference>
<dbReference type="GO" id="GO:0006397">
    <property type="term" value="P:mRNA processing"/>
    <property type="evidence" value="ECO:0007669"/>
    <property type="project" value="UniProtKB-KW"/>
</dbReference>
<keyword evidence="6" id="KW-1185">Reference proteome</keyword>
<gene>
    <name evidence="5" type="ORF">PPACK8108_LOCUS25989</name>
</gene>
<evidence type="ECO:0000259" key="4">
    <source>
        <dbReference type="PROSITE" id="PS50158"/>
    </source>
</evidence>
<dbReference type="PROSITE" id="PS50158">
    <property type="entry name" value="ZF_CCHC"/>
    <property type="match status" value="1"/>
</dbReference>
<dbReference type="PANTHER" id="PTHR13316">
    <property type="entry name" value="ZINC FINGER, CCHC DOMAIN CONTAINING 8"/>
    <property type="match status" value="1"/>
</dbReference>
<dbReference type="GO" id="GO:0071013">
    <property type="term" value="C:catalytic step 2 spliceosome"/>
    <property type="evidence" value="ECO:0007669"/>
    <property type="project" value="TreeGrafter"/>
</dbReference>
<dbReference type="GO" id="GO:0003723">
    <property type="term" value="F:RNA binding"/>
    <property type="evidence" value="ECO:0007669"/>
    <property type="project" value="TreeGrafter"/>
</dbReference>
<proteinExistence type="predicted"/>
<evidence type="ECO:0000313" key="5">
    <source>
        <dbReference type="EMBL" id="CAH7690594.1"/>
    </source>
</evidence>
<keyword evidence="2" id="KW-0863">Zinc-finger</keyword>
<dbReference type="InterPro" id="IPR036875">
    <property type="entry name" value="Znf_CCHC_sf"/>
</dbReference>
<dbReference type="PANTHER" id="PTHR13316:SF0">
    <property type="entry name" value="ZINC FINGER CCHC DOMAIN-CONTAINING PROTEIN 8"/>
    <property type="match status" value="1"/>
</dbReference>
<protein>
    <recommendedName>
        <fullName evidence="4">CCHC-type domain-containing protein</fullName>
    </recommendedName>
</protein>
<dbReference type="GO" id="GO:0008270">
    <property type="term" value="F:zinc ion binding"/>
    <property type="evidence" value="ECO:0007669"/>
    <property type="project" value="UniProtKB-KW"/>
</dbReference>
<feature type="domain" description="CCHC-type" evidence="4">
    <location>
        <begin position="238"/>
        <end position="255"/>
    </location>
</feature>
<sequence>MPRAKSSQATVSNSSGHLTNDDYAIICAWLSKPSNYSSCFGKPGSTTIGQPPASKENGFNLMVNELNKKTKSGLHLTSKQMKDQFKTYQSQYGKAKKESSSTGFGLTEEDQSKGIIMISQKLNLMCPCYQQMDHIFGSLPNVNSIGGTSKLSSSIPRSSTEEQEGDNDDSQQVQNQGCSSSFFINLYPQHLNASFYNQPQPSYSNKAFQPEEHLYKPANSQIVGLNDNKPLLHPLTVRRCFNCGDPGHLLTGCPEPRNKSLIRLTKQIFQANNNNGAPDQSNSQQRPTQLLSLLTEATEETLKRRRFLALSFYPGVVSQALRPMPWFQLMEKWGYPLGYAIGSGGNGLDPFKAIKKRIEGSQRDDKWESTEILKMHKGRQSSSLLMTQEEADSDETNSDKEVLRVLLPNQKFRQGLGKAID</sequence>
<dbReference type="EMBL" id="CALTRL010006344">
    <property type="protein sequence ID" value="CAH7690594.1"/>
    <property type="molecule type" value="Genomic_DNA"/>
</dbReference>
<keyword evidence="2" id="KW-0862">Zinc</keyword>
<keyword evidence="1" id="KW-0507">mRNA processing</keyword>
<organism evidence="5 6">
    <name type="scientific">Phakopsora pachyrhizi</name>
    <name type="common">Asian soybean rust disease fungus</name>
    <dbReference type="NCBI Taxonomy" id="170000"/>
    <lineage>
        <taxon>Eukaryota</taxon>
        <taxon>Fungi</taxon>
        <taxon>Dikarya</taxon>
        <taxon>Basidiomycota</taxon>
        <taxon>Pucciniomycotina</taxon>
        <taxon>Pucciniomycetes</taxon>
        <taxon>Pucciniales</taxon>
        <taxon>Phakopsoraceae</taxon>
        <taxon>Phakopsora</taxon>
    </lineage>
</organism>
<comment type="caution">
    <text evidence="5">The sequence shown here is derived from an EMBL/GenBank/DDBJ whole genome shotgun (WGS) entry which is preliminary data.</text>
</comment>
<evidence type="ECO:0000256" key="3">
    <source>
        <dbReference type="SAM" id="MobiDB-lite"/>
    </source>
</evidence>
<evidence type="ECO:0000256" key="2">
    <source>
        <dbReference type="PROSITE-ProRule" id="PRU00047"/>
    </source>
</evidence>
<evidence type="ECO:0000313" key="6">
    <source>
        <dbReference type="Proteomes" id="UP001153365"/>
    </source>
</evidence>
<reference evidence="5" key="1">
    <citation type="submission" date="2022-06" db="EMBL/GenBank/DDBJ databases">
        <authorList>
            <consortium name="SYNGENTA / RWTH Aachen University"/>
        </authorList>
    </citation>
    <scope>NUCLEOTIDE SEQUENCE</scope>
</reference>
<dbReference type="InterPro" id="IPR001878">
    <property type="entry name" value="Znf_CCHC"/>
</dbReference>
<evidence type="ECO:0000256" key="1">
    <source>
        <dbReference type="ARBA" id="ARBA00022664"/>
    </source>
</evidence>